<comment type="caution">
    <text evidence="3">The sequence shown here is derived from an EMBL/GenBank/DDBJ whole genome shotgun (WGS) entry which is preliminary data.</text>
</comment>
<dbReference type="InterPro" id="IPR053178">
    <property type="entry name" value="Osmoadaptation_assoc"/>
</dbReference>
<keyword evidence="1" id="KW-0539">Nucleus</keyword>
<accession>A0AAN6UZG9</accession>
<dbReference type="InterPro" id="IPR001138">
    <property type="entry name" value="Zn2Cys6_DnaBD"/>
</dbReference>
<dbReference type="PROSITE" id="PS50048">
    <property type="entry name" value="ZN2_CY6_FUNGAL_2"/>
    <property type="match status" value="1"/>
</dbReference>
<dbReference type="InterPro" id="IPR036864">
    <property type="entry name" value="Zn2-C6_fun-type_DNA-bd_sf"/>
</dbReference>
<dbReference type="SUPFAM" id="SSF57701">
    <property type="entry name" value="Zn2/Cys6 DNA-binding domain"/>
    <property type="match status" value="1"/>
</dbReference>
<name>A0AAN6UZG9_9PEZI</name>
<protein>
    <recommendedName>
        <fullName evidence="2">Zn(2)-C6 fungal-type domain-containing protein</fullName>
    </recommendedName>
</protein>
<dbReference type="PROSITE" id="PS00463">
    <property type="entry name" value="ZN2_CY6_FUNGAL_1"/>
    <property type="match status" value="1"/>
</dbReference>
<evidence type="ECO:0000313" key="4">
    <source>
        <dbReference type="Proteomes" id="UP001302676"/>
    </source>
</evidence>
<dbReference type="RefSeq" id="XP_062635296.1">
    <property type="nucleotide sequence ID" value="XM_062777820.1"/>
</dbReference>
<dbReference type="EMBL" id="MU853604">
    <property type="protein sequence ID" value="KAK4141925.1"/>
    <property type="molecule type" value="Genomic_DNA"/>
</dbReference>
<dbReference type="PANTHER" id="PTHR38111">
    <property type="entry name" value="ZN(2)-C6 FUNGAL-TYPE DOMAIN-CONTAINING PROTEIN-RELATED"/>
    <property type="match status" value="1"/>
</dbReference>
<dbReference type="CDD" id="cd00067">
    <property type="entry name" value="GAL4"/>
    <property type="match status" value="1"/>
</dbReference>
<dbReference type="Pfam" id="PF00172">
    <property type="entry name" value="Zn_clus"/>
    <property type="match status" value="1"/>
</dbReference>
<evidence type="ECO:0000259" key="2">
    <source>
        <dbReference type="PROSITE" id="PS50048"/>
    </source>
</evidence>
<dbReference type="GO" id="GO:0000981">
    <property type="term" value="F:DNA-binding transcription factor activity, RNA polymerase II-specific"/>
    <property type="evidence" value="ECO:0007669"/>
    <property type="project" value="InterPro"/>
</dbReference>
<organism evidence="3 4">
    <name type="scientific">Dichotomopilus funicola</name>
    <dbReference type="NCBI Taxonomy" id="1934379"/>
    <lineage>
        <taxon>Eukaryota</taxon>
        <taxon>Fungi</taxon>
        <taxon>Dikarya</taxon>
        <taxon>Ascomycota</taxon>
        <taxon>Pezizomycotina</taxon>
        <taxon>Sordariomycetes</taxon>
        <taxon>Sordariomycetidae</taxon>
        <taxon>Sordariales</taxon>
        <taxon>Chaetomiaceae</taxon>
        <taxon>Dichotomopilus</taxon>
    </lineage>
</organism>
<dbReference type="PANTHER" id="PTHR38111:SF11">
    <property type="entry name" value="TRANSCRIPTION FACTOR DOMAIN-CONTAINING PROTEIN-RELATED"/>
    <property type="match status" value="1"/>
</dbReference>
<sequence>MVGVPGRSKGCITCRQRRKGCDLAKPTCDQCNRAGLTCAGYTTDRVFVISTPTSRKAGYRADLAPGQAASRSLSTSYTTTHRLLSRPEEEHRCINLFWEAYFPTGRPIPSSVVRSFTCAWTETARTLYRDNGCLKYALWANCLFVTAGGDEVEWMRREASKSYGRSLADLRRSLMVPQQGPARRDALIATMKLLSMFEALTLAENGPANNEADDPADWQRHQAGEMALFIARTPTAHIAGESHYIFADERVDMAMSAILQRKRFVLGNPEWKSAPWQQIPKDLKDVLVDVLVDMPDLVVLYDTMVHCQDNPSHQERLRAELHARCWESDRQLEAWFAAQEAGDDKESSGQDHLITYVAQVHGMIIYWTTALVLYTILRNSLPRHEQPSALPPRTDPLPHAKQLVRSLTELLKPSAGLYGRQNVVLPLEITWRFVRDWRVTGLDAVNVGVDTKEEIRGLIEGMRKVRERLR</sequence>
<dbReference type="Proteomes" id="UP001302676">
    <property type="component" value="Unassembled WGS sequence"/>
</dbReference>
<gene>
    <name evidence="3" type="ORF">C8A04DRAFT_13701</name>
</gene>
<reference evidence="3" key="1">
    <citation type="journal article" date="2023" name="Mol. Phylogenet. Evol.">
        <title>Genome-scale phylogeny and comparative genomics of the fungal order Sordariales.</title>
        <authorList>
            <person name="Hensen N."/>
            <person name="Bonometti L."/>
            <person name="Westerberg I."/>
            <person name="Brannstrom I.O."/>
            <person name="Guillou S."/>
            <person name="Cros-Aarteil S."/>
            <person name="Calhoun S."/>
            <person name="Haridas S."/>
            <person name="Kuo A."/>
            <person name="Mondo S."/>
            <person name="Pangilinan J."/>
            <person name="Riley R."/>
            <person name="LaButti K."/>
            <person name="Andreopoulos B."/>
            <person name="Lipzen A."/>
            <person name="Chen C."/>
            <person name="Yan M."/>
            <person name="Daum C."/>
            <person name="Ng V."/>
            <person name="Clum A."/>
            <person name="Steindorff A."/>
            <person name="Ohm R.A."/>
            <person name="Martin F."/>
            <person name="Silar P."/>
            <person name="Natvig D.O."/>
            <person name="Lalanne C."/>
            <person name="Gautier V."/>
            <person name="Ament-Velasquez S.L."/>
            <person name="Kruys A."/>
            <person name="Hutchinson M.I."/>
            <person name="Powell A.J."/>
            <person name="Barry K."/>
            <person name="Miller A.N."/>
            <person name="Grigoriev I.V."/>
            <person name="Debuchy R."/>
            <person name="Gladieux P."/>
            <person name="Hiltunen Thoren M."/>
            <person name="Johannesson H."/>
        </authorList>
    </citation>
    <scope>NUCLEOTIDE SEQUENCE</scope>
    <source>
        <strain evidence="3">CBS 141.50</strain>
    </source>
</reference>
<dbReference type="SMART" id="SM00066">
    <property type="entry name" value="GAL4"/>
    <property type="match status" value="1"/>
</dbReference>
<keyword evidence="4" id="KW-1185">Reference proteome</keyword>
<evidence type="ECO:0000256" key="1">
    <source>
        <dbReference type="ARBA" id="ARBA00023242"/>
    </source>
</evidence>
<dbReference type="AlphaFoldDB" id="A0AAN6UZG9"/>
<proteinExistence type="predicted"/>
<feature type="domain" description="Zn(2)-C6 fungal-type" evidence="2">
    <location>
        <begin position="10"/>
        <end position="38"/>
    </location>
</feature>
<evidence type="ECO:0000313" key="3">
    <source>
        <dbReference type="EMBL" id="KAK4141925.1"/>
    </source>
</evidence>
<dbReference type="Gene3D" id="4.10.240.10">
    <property type="entry name" value="Zn(2)-C6 fungal-type DNA-binding domain"/>
    <property type="match status" value="1"/>
</dbReference>
<dbReference type="GeneID" id="87814433"/>
<reference evidence="3" key="2">
    <citation type="submission" date="2023-05" db="EMBL/GenBank/DDBJ databases">
        <authorList>
            <consortium name="Lawrence Berkeley National Laboratory"/>
            <person name="Steindorff A."/>
            <person name="Hensen N."/>
            <person name="Bonometti L."/>
            <person name="Westerberg I."/>
            <person name="Brannstrom I.O."/>
            <person name="Guillou S."/>
            <person name="Cros-Aarteil S."/>
            <person name="Calhoun S."/>
            <person name="Haridas S."/>
            <person name="Kuo A."/>
            <person name="Mondo S."/>
            <person name="Pangilinan J."/>
            <person name="Riley R."/>
            <person name="Labutti K."/>
            <person name="Andreopoulos B."/>
            <person name="Lipzen A."/>
            <person name="Chen C."/>
            <person name="Yanf M."/>
            <person name="Daum C."/>
            <person name="Ng V."/>
            <person name="Clum A."/>
            <person name="Ohm R."/>
            <person name="Martin F."/>
            <person name="Silar P."/>
            <person name="Natvig D."/>
            <person name="Lalanne C."/>
            <person name="Gautier V."/>
            <person name="Ament-Velasquez S.L."/>
            <person name="Kruys A."/>
            <person name="Hutchinson M.I."/>
            <person name="Powell A.J."/>
            <person name="Barry K."/>
            <person name="Miller A.N."/>
            <person name="Grigoriev I.V."/>
            <person name="Debuchy R."/>
            <person name="Gladieux P."/>
            <person name="Thoren M.H."/>
            <person name="Johannesson H."/>
        </authorList>
    </citation>
    <scope>NUCLEOTIDE SEQUENCE</scope>
    <source>
        <strain evidence="3">CBS 141.50</strain>
    </source>
</reference>
<dbReference type="GO" id="GO:0008270">
    <property type="term" value="F:zinc ion binding"/>
    <property type="evidence" value="ECO:0007669"/>
    <property type="project" value="InterPro"/>
</dbReference>